<accession>A0A436ZQ60</accession>
<dbReference type="AlphaFoldDB" id="A0A436ZQ60"/>
<feature type="compositionally biased region" description="Polar residues" evidence="1">
    <location>
        <begin position="45"/>
        <end position="57"/>
    </location>
</feature>
<organism evidence="2 3">
    <name type="scientific">Arthrobotrys flagrans</name>
    <name type="common">Nematode-trapping fungus</name>
    <name type="synonym">Trichothecium flagrans</name>
    <dbReference type="NCBI Taxonomy" id="97331"/>
    <lineage>
        <taxon>Eukaryota</taxon>
        <taxon>Fungi</taxon>
        <taxon>Dikarya</taxon>
        <taxon>Ascomycota</taxon>
        <taxon>Pezizomycotina</taxon>
        <taxon>Orbiliomycetes</taxon>
        <taxon>Orbiliales</taxon>
        <taxon>Orbiliaceae</taxon>
        <taxon>Arthrobotrys</taxon>
    </lineage>
</organism>
<keyword evidence="3" id="KW-1185">Reference proteome</keyword>
<feature type="compositionally biased region" description="Low complexity" evidence="1">
    <location>
        <begin position="14"/>
        <end position="27"/>
    </location>
</feature>
<dbReference type="GeneID" id="93591236"/>
<dbReference type="VEuPathDB" id="FungiDB:DFL_008925"/>
<dbReference type="RefSeq" id="XP_067486591.1">
    <property type="nucleotide sequence ID" value="XM_067638731.1"/>
</dbReference>
<evidence type="ECO:0000256" key="1">
    <source>
        <dbReference type="SAM" id="MobiDB-lite"/>
    </source>
</evidence>
<name>A0A436ZQ60_ARTFL</name>
<dbReference type="Proteomes" id="UP000283090">
    <property type="component" value="Unassembled WGS sequence"/>
</dbReference>
<proteinExistence type="predicted"/>
<comment type="caution">
    <text evidence="2">The sequence shown here is derived from an EMBL/GenBank/DDBJ whole genome shotgun (WGS) entry which is preliminary data.</text>
</comment>
<dbReference type="EMBL" id="SAEB01000012">
    <property type="protein sequence ID" value="RVD81047.1"/>
    <property type="molecule type" value="Genomic_DNA"/>
</dbReference>
<sequence length="143" mass="15884">MEALAGEGALPTDNSNNNYNNQKSNTNGHQPGSQYRSHFRRSGLSAFTVSRKQTSQKLPPENRPDLSSNASPAARKSVILVLVLVAKFLVTITSNHQGYLWRWRINGPKPSKNRNKFAGAPVVSNPDWSRLPNNQRQPPLPNN</sequence>
<reference evidence="2 3" key="1">
    <citation type="submission" date="2019-01" db="EMBL/GenBank/DDBJ databases">
        <title>Intercellular communication is required for trap formation in the nematode-trapping fungus Duddingtonia flagrans.</title>
        <authorList>
            <person name="Youssar L."/>
            <person name="Wernet V."/>
            <person name="Hensel N."/>
            <person name="Hildebrandt H.-G."/>
            <person name="Fischer R."/>
        </authorList>
    </citation>
    <scope>NUCLEOTIDE SEQUENCE [LARGE SCALE GENOMIC DNA]</scope>
    <source>
        <strain evidence="2 3">CBS H-5679</strain>
    </source>
</reference>
<evidence type="ECO:0000313" key="2">
    <source>
        <dbReference type="EMBL" id="RVD81047.1"/>
    </source>
</evidence>
<evidence type="ECO:0000313" key="3">
    <source>
        <dbReference type="Proteomes" id="UP000283090"/>
    </source>
</evidence>
<protein>
    <submittedName>
        <fullName evidence="2">Uncharacterized protein</fullName>
    </submittedName>
</protein>
<feature type="region of interest" description="Disordered" evidence="1">
    <location>
        <begin position="110"/>
        <end position="143"/>
    </location>
</feature>
<gene>
    <name evidence="2" type="ORF">DFL_008925</name>
</gene>
<feature type="region of interest" description="Disordered" evidence="1">
    <location>
        <begin position="1"/>
        <end position="72"/>
    </location>
</feature>